<dbReference type="Pfam" id="PF05699">
    <property type="entry name" value="Dimer_Tnp_hAT"/>
    <property type="match status" value="1"/>
</dbReference>
<proteinExistence type="predicted"/>
<dbReference type="PANTHER" id="PTHR19303">
    <property type="entry name" value="TRANSPOSON"/>
    <property type="match status" value="1"/>
</dbReference>
<name>A0A0J9V402_FUSO4</name>
<evidence type="ECO:0000259" key="3">
    <source>
        <dbReference type="Pfam" id="PF05699"/>
    </source>
</evidence>
<dbReference type="AlphaFoldDB" id="A0A0J9V402"/>
<evidence type="ECO:0000313" key="4">
    <source>
        <dbReference type="EMBL" id="KNB06204.1"/>
    </source>
</evidence>
<evidence type="ECO:0000259" key="2">
    <source>
        <dbReference type="Pfam" id="PF03184"/>
    </source>
</evidence>
<accession>A0A0J9V402</accession>
<protein>
    <recommendedName>
        <fullName evidence="6">DDE-1 domain-containing protein</fullName>
    </recommendedName>
</protein>
<sequence>MSVISSGIVVTSLERRGRPKSVQPGNRERVAAIQEINAEGQAIDPFIVVAGQYPLANWYRESNLPATWAIATNQNGWTDNETGLEWLKHFNRCTTNRSTGPYRLLILDGHESDHSADFQIYCEENNIITLCMPPHLSHLLQPLDVGCFGPLKKAYGREIEHLIRRSITHVSKTEFFPAFYAAFQAAMTSSIAATIETASEIPDRQSLTSVEPSTSTTPKRKRITTADATWQHTRKPQGSESERAGPKQDLVFYCKYCKFFSPFEANSRHMPARYDSSDDEAVKGDEYETWQGSREASDRRVRDPITYWHERRLKYPRLSRMALDFLTIQPMSAECERLFSAAGRMAVPSRSLLDAQIISICQVSRSWYRAGIVKELDPMLISWREEEQIYEGLGMSDGELAEQATAWLRAQGDEGESEG</sequence>
<reference evidence="4" key="1">
    <citation type="submission" date="2007-04" db="EMBL/GenBank/DDBJ databases">
        <authorList>
            <consortium name="The Broad Institute Genome Sequencing Platform"/>
            <person name="Birren B."/>
            <person name="Lander E."/>
            <person name="Galagan J."/>
            <person name="Nusbaum C."/>
            <person name="Devon K."/>
            <person name="Ma L.-J."/>
            <person name="Jaffe D."/>
            <person name="Butler J."/>
            <person name="Alvarez P."/>
            <person name="Gnerre S."/>
            <person name="Grabherr M."/>
            <person name="Kleber M."/>
            <person name="Mauceli E."/>
            <person name="Brockman W."/>
            <person name="MacCallum I.A."/>
            <person name="Young S."/>
            <person name="LaButti K."/>
            <person name="DeCaprio D."/>
            <person name="Crawford M."/>
            <person name="Koehrsen M."/>
            <person name="Engels R."/>
            <person name="Montgomery P."/>
            <person name="Pearson M."/>
            <person name="Howarth C."/>
            <person name="Larson L."/>
            <person name="White J."/>
            <person name="O'Leary S."/>
            <person name="Kodira C."/>
            <person name="Zeng Q."/>
            <person name="Yandava C."/>
            <person name="Alvarado L."/>
            <person name="Kistler C."/>
            <person name="Shim W.-B."/>
            <person name="Kang S."/>
            <person name="Woloshuk C."/>
        </authorList>
    </citation>
    <scope>NUCLEOTIDE SEQUENCE</scope>
    <source>
        <strain evidence="4">4287</strain>
    </source>
</reference>
<dbReference type="EMBL" id="DS231704">
    <property type="protein sequence ID" value="KNB06204.1"/>
    <property type="molecule type" value="Genomic_DNA"/>
</dbReference>
<dbReference type="GO" id="GO:0046983">
    <property type="term" value="F:protein dimerization activity"/>
    <property type="evidence" value="ECO:0007669"/>
    <property type="project" value="InterPro"/>
</dbReference>
<dbReference type="OrthoDB" id="5091731at2759"/>
<dbReference type="GeneID" id="28948757"/>
<reference evidence="4" key="2">
    <citation type="journal article" date="2010" name="Nature">
        <title>Comparative genomics reveals mobile pathogenicity chromosomes in Fusarium.</title>
        <authorList>
            <person name="Ma L.J."/>
            <person name="van der Does H.C."/>
            <person name="Borkovich K.A."/>
            <person name="Coleman J.J."/>
            <person name="Daboussi M.J."/>
            <person name="Di Pietro A."/>
            <person name="Dufresne M."/>
            <person name="Freitag M."/>
            <person name="Grabherr M."/>
            <person name="Henrissat B."/>
            <person name="Houterman P.M."/>
            <person name="Kang S."/>
            <person name="Shim W.B."/>
            <person name="Woloshuk C."/>
            <person name="Xie X."/>
            <person name="Xu J.R."/>
            <person name="Antoniw J."/>
            <person name="Baker S.E."/>
            <person name="Bluhm B.H."/>
            <person name="Breakspear A."/>
            <person name="Brown D.W."/>
            <person name="Butchko R.A."/>
            <person name="Chapman S."/>
            <person name="Coulson R."/>
            <person name="Coutinho P.M."/>
            <person name="Danchin E.G."/>
            <person name="Diener A."/>
            <person name="Gale L.R."/>
            <person name="Gardiner D.M."/>
            <person name="Goff S."/>
            <person name="Hammond-Kosack K.E."/>
            <person name="Hilburn K."/>
            <person name="Hua-Van A."/>
            <person name="Jonkers W."/>
            <person name="Kazan K."/>
            <person name="Kodira C.D."/>
            <person name="Koehrsen M."/>
            <person name="Kumar L."/>
            <person name="Lee Y.H."/>
            <person name="Li L."/>
            <person name="Manners J.M."/>
            <person name="Miranda-Saavedra D."/>
            <person name="Mukherjee M."/>
            <person name="Park G."/>
            <person name="Park J."/>
            <person name="Park S.Y."/>
            <person name="Proctor R.H."/>
            <person name="Regev A."/>
            <person name="Ruiz-Roldan M.C."/>
            <person name="Sain D."/>
            <person name="Sakthikumar S."/>
            <person name="Sykes S."/>
            <person name="Schwartz D.C."/>
            <person name="Turgeon B.G."/>
            <person name="Wapinski I."/>
            <person name="Yoder O."/>
            <person name="Young S."/>
            <person name="Zeng Q."/>
            <person name="Zhou S."/>
            <person name="Galagan J."/>
            <person name="Cuomo C.A."/>
            <person name="Kistler H.C."/>
            <person name="Rep M."/>
        </authorList>
    </citation>
    <scope>NUCLEOTIDE SEQUENCE [LARGE SCALE GENOMIC DNA]</scope>
    <source>
        <strain evidence="4">4287</strain>
    </source>
</reference>
<dbReference type="KEGG" id="fox:FOXG_06992"/>
<dbReference type="GO" id="GO:0005634">
    <property type="term" value="C:nucleus"/>
    <property type="evidence" value="ECO:0007669"/>
    <property type="project" value="TreeGrafter"/>
</dbReference>
<dbReference type="Pfam" id="PF03184">
    <property type="entry name" value="DDE_1"/>
    <property type="match status" value="1"/>
</dbReference>
<feature type="compositionally biased region" description="Polar residues" evidence="1">
    <location>
        <begin position="205"/>
        <end position="217"/>
    </location>
</feature>
<evidence type="ECO:0000256" key="1">
    <source>
        <dbReference type="SAM" id="MobiDB-lite"/>
    </source>
</evidence>
<dbReference type="InterPro" id="IPR008906">
    <property type="entry name" value="HATC_C_dom"/>
</dbReference>
<organism evidence="4 5">
    <name type="scientific">Fusarium oxysporum f. sp. lycopersici (strain 4287 / CBS 123668 / FGSC 9935 / NRRL 34936)</name>
    <name type="common">Fusarium vascular wilt of tomato</name>
    <dbReference type="NCBI Taxonomy" id="426428"/>
    <lineage>
        <taxon>Eukaryota</taxon>
        <taxon>Fungi</taxon>
        <taxon>Dikarya</taxon>
        <taxon>Ascomycota</taxon>
        <taxon>Pezizomycotina</taxon>
        <taxon>Sordariomycetes</taxon>
        <taxon>Hypocreomycetidae</taxon>
        <taxon>Hypocreales</taxon>
        <taxon>Nectriaceae</taxon>
        <taxon>Fusarium</taxon>
        <taxon>Fusarium oxysporum species complex</taxon>
    </lineage>
</organism>
<dbReference type="VEuPathDB" id="FungiDB:FOXG_06992"/>
<dbReference type="PANTHER" id="PTHR19303:SF62">
    <property type="entry name" value="HTH CENPB-TYPE DOMAIN-CONTAINING PROTEIN-RELATED"/>
    <property type="match status" value="1"/>
</dbReference>
<gene>
    <name evidence="4" type="ORF">FOXG_06992</name>
</gene>
<dbReference type="InterPro" id="IPR012337">
    <property type="entry name" value="RNaseH-like_sf"/>
</dbReference>
<evidence type="ECO:0008006" key="6">
    <source>
        <dbReference type="Google" id="ProtNLM"/>
    </source>
</evidence>
<feature type="domain" description="DDE-1" evidence="2">
    <location>
        <begin position="31"/>
        <end position="176"/>
    </location>
</feature>
<feature type="compositionally biased region" description="Polar residues" evidence="1">
    <location>
        <begin position="226"/>
        <end position="239"/>
    </location>
</feature>
<dbReference type="SUPFAM" id="SSF53098">
    <property type="entry name" value="Ribonuclease H-like"/>
    <property type="match status" value="1"/>
</dbReference>
<dbReference type="Proteomes" id="UP000009097">
    <property type="component" value="Unassembled WGS sequence"/>
</dbReference>
<feature type="domain" description="HAT C-terminal dimerisation" evidence="3">
    <location>
        <begin position="302"/>
        <end position="367"/>
    </location>
</feature>
<dbReference type="GO" id="GO:0003677">
    <property type="term" value="F:DNA binding"/>
    <property type="evidence" value="ECO:0007669"/>
    <property type="project" value="TreeGrafter"/>
</dbReference>
<dbReference type="InterPro" id="IPR050863">
    <property type="entry name" value="CenT-Element_Derived"/>
</dbReference>
<feature type="region of interest" description="Disordered" evidence="1">
    <location>
        <begin position="202"/>
        <end position="244"/>
    </location>
</feature>
<dbReference type="InterPro" id="IPR004875">
    <property type="entry name" value="DDE_SF_endonuclease_dom"/>
</dbReference>
<dbReference type="RefSeq" id="XP_018244249.1">
    <property type="nucleotide sequence ID" value="XM_018385628.1"/>
</dbReference>
<evidence type="ECO:0000313" key="5">
    <source>
        <dbReference type="Proteomes" id="UP000009097"/>
    </source>
</evidence>